<dbReference type="PANTHER" id="PTHR21319:SF53">
    <property type="entry name" value="RING FINGER AND CHY ZINC FINGER DOMAIN-CONTAINING PROTEIN 1"/>
    <property type="match status" value="1"/>
</dbReference>
<dbReference type="Pfam" id="PF05495">
    <property type="entry name" value="zf-CHY"/>
    <property type="match status" value="1"/>
</dbReference>
<proteinExistence type="predicted"/>
<dbReference type="GO" id="GO:0016567">
    <property type="term" value="P:protein ubiquitination"/>
    <property type="evidence" value="ECO:0007669"/>
    <property type="project" value="TreeGrafter"/>
</dbReference>
<dbReference type="PANTHER" id="PTHR21319">
    <property type="entry name" value="RING FINGER AND CHY ZINC FINGER DOMAIN-CONTAINING PROTEIN 1"/>
    <property type="match status" value="1"/>
</dbReference>
<dbReference type="Pfam" id="PF14599">
    <property type="entry name" value="zinc_ribbon_6"/>
    <property type="match status" value="1"/>
</dbReference>
<evidence type="ECO:0000313" key="9">
    <source>
        <dbReference type="Proteomes" id="UP000085678"/>
    </source>
</evidence>
<feature type="domain" description="CTCHY-type" evidence="8">
    <location>
        <begin position="76"/>
        <end position="139"/>
    </location>
</feature>
<name>A0A1S3IM48_LINAN</name>
<evidence type="ECO:0000256" key="4">
    <source>
        <dbReference type="PROSITE-ProRule" id="PRU00601"/>
    </source>
</evidence>
<organism evidence="9 10">
    <name type="scientific">Lingula anatina</name>
    <name type="common">Brachiopod</name>
    <name type="synonym">Lingula unguis</name>
    <dbReference type="NCBI Taxonomy" id="7574"/>
    <lineage>
        <taxon>Eukaryota</taxon>
        <taxon>Metazoa</taxon>
        <taxon>Spiralia</taxon>
        <taxon>Lophotrochozoa</taxon>
        <taxon>Brachiopoda</taxon>
        <taxon>Linguliformea</taxon>
        <taxon>Lingulata</taxon>
        <taxon>Lingulida</taxon>
        <taxon>Linguloidea</taxon>
        <taxon>Lingulidae</taxon>
        <taxon>Lingula</taxon>
    </lineage>
</organism>
<reference evidence="10" key="1">
    <citation type="submission" date="2025-08" db="UniProtKB">
        <authorList>
            <consortium name="RefSeq"/>
        </authorList>
    </citation>
    <scope>IDENTIFICATION</scope>
    <source>
        <tissue evidence="10">Gonads</tissue>
    </source>
</reference>
<dbReference type="Gene3D" id="3.30.40.10">
    <property type="entry name" value="Zinc/RING finger domain, C3HC4 (zinc finger)"/>
    <property type="match status" value="1"/>
</dbReference>
<evidence type="ECO:0000259" key="7">
    <source>
        <dbReference type="PROSITE" id="PS51266"/>
    </source>
</evidence>
<dbReference type="PROSITE" id="PS51270">
    <property type="entry name" value="ZF_CTCHY"/>
    <property type="match status" value="1"/>
</dbReference>
<evidence type="ECO:0000259" key="6">
    <source>
        <dbReference type="PROSITE" id="PS50089"/>
    </source>
</evidence>
<accession>A0A1S3IM48</accession>
<dbReference type="SMART" id="SM00184">
    <property type="entry name" value="RING"/>
    <property type="match status" value="1"/>
</dbReference>
<dbReference type="InterPro" id="IPR008913">
    <property type="entry name" value="Znf_CHY"/>
</dbReference>
<dbReference type="Pfam" id="PF13639">
    <property type="entry name" value="zf-RING_2"/>
    <property type="match status" value="1"/>
</dbReference>
<gene>
    <name evidence="10" type="primary">LOC106165055</name>
</gene>
<evidence type="ECO:0000256" key="5">
    <source>
        <dbReference type="SAM" id="MobiDB-lite"/>
    </source>
</evidence>
<dbReference type="GeneID" id="106165055"/>
<keyword evidence="2 4" id="KW-0863">Zinc-finger</keyword>
<dbReference type="SUPFAM" id="SSF161219">
    <property type="entry name" value="CHY zinc finger-like"/>
    <property type="match status" value="1"/>
</dbReference>
<dbReference type="PROSITE" id="PS51266">
    <property type="entry name" value="ZF_CHY"/>
    <property type="match status" value="1"/>
</dbReference>
<feature type="region of interest" description="Disordered" evidence="5">
    <location>
        <begin position="253"/>
        <end position="302"/>
    </location>
</feature>
<dbReference type="InterPro" id="IPR037275">
    <property type="entry name" value="Znf_CTCHY_sf"/>
</dbReference>
<evidence type="ECO:0000259" key="8">
    <source>
        <dbReference type="PROSITE" id="PS51270"/>
    </source>
</evidence>
<feature type="compositionally biased region" description="Basic and acidic residues" evidence="5">
    <location>
        <begin position="279"/>
        <end position="302"/>
    </location>
</feature>
<evidence type="ECO:0000256" key="3">
    <source>
        <dbReference type="ARBA" id="ARBA00022833"/>
    </source>
</evidence>
<dbReference type="GO" id="GO:0006511">
    <property type="term" value="P:ubiquitin-dependent protein catabolic process"/>
    <property type="evidence" value="ECO:0007669"/>
    <property type="project" value="TreeGrafter"/>
</dbReference>
<dbReference type="GO" id="GO:0008270">
    <property type="term" value="F:zinc ion binding"/>
    <property type="evidence" value="ECO:0007669"/>
    <property type="project" value="UniProtKB-KW"/>
</dbReference>
<dbReference type="Gene3D" id="2.20.28.10">
    <property type="match status" value="1"/>
</dbReference>
<dbReference type="RefSeq" id="XP_013398604.1">
    <property type="nucleotide sequence ID" value="XM_013543150.2"/>
</dbReference>
<keyword evidence="3" id="KW-0862">Zinc</keyword>
<dbReference type="SUPFAM" id="SSF161245">
    <property type="entry name" value="Zinc hairpin stack"/>
    <property type="match status" value="1"/>
</dbReference>
<dbReference type="GO" id="GO:0061630">
    <property type="term" value="F:ubiquitin protein ligase activity"/>
    <property type="evidence" value="ECO:0007669"/>
    <property type="project" value="TreeGrafter"/>
</dbReference>
<dbReference type="CDD" id="cd16464">
    <property type="entry name" value="RING-H2_Pirh2-like"/>
    <property type="match status" value="1"/>
</dbReference>
<feature type="compositionally biased region" description="Polar residues" evidence="5">
    <location>
        <begin position="263"/>
        <end position="276"/>
    </location>
</feature>
<dbReference type="InterPro" id="IPR037274">
    <property type="entry name" value="Znf_CHY_sf"/>
</dbReference>
<dbReference type="InterPro" id="IPR039512">
    <property type="entry name" value="RCHY1_zinc-ribbon"/>
</dbReference>
<evidence type="ECO:0000256" key="2">
    <source>
        <dbReference type="ARBA" id="ARBA00022771"/>
    </source>
</evidence>
<evidence type="ECO:0000313" key="10">
    <source>
        <dbReference type="RefSeq" id="XP_013398604.1"/>
    </source>
</evidence>
<feature type="domain" description="CHY-type" evidence="7">
    <location>
        <begin position="8"/>
        <end position="74"/>
    </location>
</feature>
<dbReference type="Proteomes" id="UP000085678">
    <property type="component" value="Unplaced"/>
</dbReference>
<dbReference type="AlphaFoldDB" id="A0A1S3IM48"/>
<dbReference type="InterPro" id="IPR017921">
    <property type="entry name" value="Znf_CTCHY"/>
</dbReference>
<feature type="domain" description="RING-type" evidence="6">
    <location>
        <begin position="140"/>
        <end position="182"/>
    </location>
</feature>
<evidence type="ECO:0000256" key="1">
    <source>
        <dbReference type="ARBA" id="ARBA00022723"/>
    </source>
</evidence>
<dbReference type="GO" id="GO:0005634">
    <property type="term" value="C:nucleus"/>
    <property type="evidence" value="ECO:0007669"/>
    <property type="project" value="TreeGrafter"/>
</dbReference>
<sequence length="302" mass="34000">MAVVMSTKNRPILMKKTWDVNTTGTPCCNKIYTCRVCHDEAEQHQIQRKDVRKVKCLKCAEQQPVASNCRQCMVQFGKYFCQVCNLFDDQDKKQFHCDACGICRVGGRDNFFHCLKCDMCLHVGLRESHKCVENASKSNCPVCLELLHTSRESVCMPPCGHPIHETCMNGMLKTGNYACPTCAQCLVDMKGVWEHLDEEIAATPMPDEYKDYNVQILCRDCHEESRVLFHVLGLKCAACGSYNTCRTQEPEQGANVEEGSQAAAATQESNGQSENVDTLDPREQHTADHSELDVADHRSNKH</sequence>
<dbReference type="SUPFAM" id="SSF57850">
    <property type="entry name" value="RING/U-box"/>
    <property type="match status" value="1"/>
</dbReference>
<keyword evidence="1" id="KW-0479">Metal-binding</keyword>
<protein>
    <submittedName>
        <fullName evidence="10">RING finger and CHY zinc finger domain-containing protein 1 isoform X2</fullName>
    </submittedName>
</protein>
<keyword evidence="9" id="KW-1185">Reference proteome</keyword>
<dbReference type="OrthoDB" id="411372at2759"/>
<dbReference type="PROSITE" id="PS50089">
    <property type="entry name" value="ZF_RING_2"/>
    <property type="match status" value="1"/>
</dbReference>
<dbReference type="InterPro" id="IPR013083">
    <property type="entry name" value="Znf_RING/FYVE/PHD"/>
</dbReference>
<dbReference type="InterPro" id="IPR001841">
    <property type="entry name" value="Znf_RING"/>
</dbReference>